<evidence type="ECO:0000256" key="11">
    <source>
        <dbReference type="ARBA" id="ARBA00023004"/>
    </source>
</evidence>
<dbReference type="GO" id="GO:0050661">
    <property type="term" value="F:NADP binding"/>
    <property type="evidence" value="ECO:0007669"/>
    <property type="project" value="UniProtKB-UniRule"/>
</dbReference>
<feature type="region of interest" description="Disordered" evidence="17">
    <location>
        <begin position="800"/>
        <end position="825"/>
    </location>
</feature>
<dbReference type="Gene3D" id="3.50.50.60">
    <property type="entry name" value="FAD/NAD(P)-binding domain"/>
    <property type="match status" value="2"/>
</dbReference>
<dbReference type="Proteomes" id="UP000381693">
    <property type="component" value="Unassembled WGS sequence"/>
</dbReference>
<evidence type="ECO:0000256" key="4">
    <source>
        <dbReference type="ARBA" id="ARBA00022485"/>
    </source>
</evidence>
<dbReference type="Pfam" id="PF04324">
    <property type="entry name" value="Fer2_BFD"/>
    <property type="match status" value="1"/>
</dbReference>
<dbReference type="RefSeq" id="WP_142526059.1">
    <property type="nucleotide sequence ID" value="NZ_CABFUZ020000258.1"/>
</dbReference>
<evidence type="ECO:0000256" key="12">
    <source>
        <dbReference type="ARBA" id="ARBA00023014"/>
    </source>
</evidence>
<dbReference type="Pfam" id="PF01077">
    <property type="entry name" value="NIR_SIR"/>
    <property type="match status" value="1"/>
</dbReference>
<evidence type="ECO:0000259" key="21">
    <source>
        <dbReference type="Pfam" id="PF07992"/>
    </source>
</evidence>
<dbReference type="Gene3D" id="3.30.413.10">
    <property type="entry name" value="Sulfite Reductase Hemoprotein, domain 1"/>
    <property type="match status" value="1"/>
</dbReference>
<proteinExistence type="inferred from homology"/>
<feature type="binding site" evidence="16">
    <location>
        <position position="655"/>
    </location>
    <ligand>
        <name>[4Fe-4S] cluster</name>
        <dbReference type="ChEBI" id="CHEBI:49883"/>
    </ligand>
</feature>
<keyword evidence="11 16" id="KW-0408">Iron</keyword>
<dbReference type="InterPro" id="IPR006067">
    <property type="entry name" value="NO2/SO3_Rdtase_4Fe4S_dom"/>
</dbReference>
<feature type="binding site" evidence="16">
    <location>
        <position position="693"/>
    </location>
    <ligand>
        <name>[4Fe-4S] cluster</name>
        <dbReference type="ChEBI" id="CHEBI:49883"/>
    </ligand>
</feature>
<dbReference type="InterPro" id="IPR006066">
    <property type="entry name" value="NO2/SO3_Rdtase_FeS/sirohaem_BS"/>
</dbReference>
<comment type="caution">
    <text evidence="23">The sequence shown here is derived from an EMBL/GenBank/DDBJ whole genome shotgun (WGS) entry which is preliminary data.</text>
</comment>
<evidence type="ECO:0000256" key="17">
    <source>
        <dbReference type="SAM" id="MobiDB-lite"/>
    </source>
</evidence>
<dbReference type="PRINTS" id="PR00368">
    <property type="entry name" value="FADPNR"/>
</dbReference>
<comment type="cofactor">
    <cofactor evidence="16">
        <name>siroheme</name>
        <dbReference type="ChEBI" id="CHEBI:60052"/>
    </cofactor>
    <text evidence="16">Binds 1 siroheme per subunit.</text>
</comment>
<dbReference type="Gene3D" id="3.90.480.20">
    <property type="match status" value="1"/>
</dbReference>
<dbReference type="GO" id="GO:0051537">
    <property type="term" value="F:2 iron, 2 sulfur cluster binding"/>
    <property type="evidence" value="ECO:0007669"/>
    <property type="project" value="UniProtKB-KW"/>
</dbReference>
<evidence type="ECO:0000259" key="22">
    <source>
        <dbReference type="Pfam" id="PF18267"/>
    </source>
</evidence>
<dbReference type="GO" id="GO:0106316">
    <property type="term" value="F:nitrite reductase (NADH) activity"/>
    <property type="evidence" value="ECO:0007669"/>
    <property type="project" value="UniProtKB-EC"/>
</dbReference>
<evidence type="ECO:0000256" key="14">
    <source>
        <dbReference type="ARBA" id="ARBA00034078"/>
    </source>
</evidence>
<dbReference type="PANTHER" id="PTHR43809">
    <property type="entry name" value="NITRITE REDUCTASE (NADH) LARGE SUBUNIT"/>
    <property type="match status" value="1"/>
</dbReference>
<dbReference type="PANTHER" id="PTHR43809:SF1">
    <property type="entry name" value="NITRITE REDUCTASE (NADH) LARGE SUBUNIT"/>
    <property type="match status" value="1"/>
</dbReference>
<evidence type="ECO:0000256" key="2">
    <source>
        <dbReference type="ARBA" id="ARBA00005096"/>
    </source>
</evidence>
<feature type="domain" description="FAD/NAD(P)-binding" evidence="21">
    <location>
        <begin position="17"/>
        <end position="316"/>
    </location>
</feature>
<keyword evidence="8 16" id="KW-0479">Metal-binding</keyword>
<comment type="cofactor">
    <cofactor evidence="16">
        <name>[4Fe-4S] cluster</name>
        <dbReference type="ChEBI" id="CHEBI:49883"/>
    </cofactor>
    <text evidence="16">Binds 1 [4Fe-4S] cluster per subunit.</text>
</comment>
<dbReference type="Pfam" id="PF03460">
    <property type="entry name" value="NIR_SIR_ferr"/>
    <property type="match status" value="1"/>
</dbReference>
<evidence type="ECO:0000256" key="1">
    <source>
        <dbReference type="ARBA" id="ARBA00001974"/>
    </source>
</evidence>
<dbReference type="InterPro" id="IPR052034">
    <property type="entry name" value="NasD-like"/>
</dbReference>
<dbReference type="NCBIfam" id="TIGR02374">
    <property type="entry name" value="nitri_red_nirB"/>
    <property type="match status" value="1"/>
</dbReference>
<dbReference type="InterPro" id="IPR005117">
    <property type="entry name" value="NiRdtase/SiRdtase_haem-b_fer"/>
</dbReference>
<evidence type="ECO:0000256" key="7">
    <source>
        <dbReference type="ARBA" id="ARBA00022714"/>
    </source>
</evidence>
<keyword evidence="7" id="KW-0001">2Fe-2S</keyword>
<comment type="similarity">
    <text evidence="3">Belongs to the nitrite and sulfite reductase 4Fe-4S domain family.</text>
</comment>
<feature type="binding site" evidence="16">
    <location>
        <position position="689"/>
    </location>
    <ligand>
        <name>[4Fe-4S] cluster</name>
        <dbReference type="ChEBI" id="CHEBI:49883"/>
    </ligand>
</feature>
<evidence type="ECO:0000256" key="13">
    <source>
        <dbReference type="ARBA" id="ARBA00023063"/>
    </source>
</evidence>
<dbReference type="InterPro" id="IPR041575">
    <property type="entry name" value="Rubredoxin_C"/>
</dbReference>
<dbReference type="InterPro" id="IPR012744">
    <property type="entry name" value="Nitri_red_NirB"/>
</dbReference>
<evidence type="ECO:0000256" key="16">
    <source>
        <dbReference type="PIRSR" id="PIRSR037149-1"/>
    </source>
</evidence>
<organism evidence="23 24">
    <name type="scientific">Methylacidimicrobium cyclopophantes</name>
    <dbReference type="NCBI Taxonomy" id="1041766"/>
    <lineage>
        <taxon>Bacteria</taxon>
        <taxon>Pseudomonadati</taxon>
        <taxon>Verrucomicrobiota</taxon>
        <taxon>Methylacidimicrobium</taxon>
    </lineage>
</organism>
<feature type="domain" description="Nitrite/sulphite reductase 4Fe-4S" evidence="18">
    <location>
        <begin position="642"/>
        <end position="777"/>
    </location>
</feature>
<feature type="domain" description="Nitrite/Sulfite reductase ferredoxin-like" evidence="19">
    <location>
        <begin position="569"/>
        <end position="631"/>
    </location>
</feature>
<evidence type="ECO:0000313" key="24">
    <source>
        <dbReference type="Proteomes" id="UP000381693"/>
    </source>
</evidence>
<dbReference type="Gene3D" id="1.10.10.1100">
    <property type="entry name" value="BFD-like [2Fe-2S]-binding domain"/>
    <property type="match status" value="1"/>
</dbReference>
<feature type="binding site" description="axial binding residue" evidence="16">
    <location>
        <position position="693"/>
    </location>
    <ligand>
        <name>siroheme</name>
        <dbReference type="ChEBI" id="CHEBI:60052"/>
    </ligand>
    <ligandPart>
        <name>Fe</name>
        <dbReference type="ChEBI" id="CHEBI:18248"/>
    </ligandPart>
</feature>
<dbReference type="InterPro" id="IPR045854">
    <property type="entry name" value="NO2/SO3_Rdtase_4Fe4S_sf"/>
</dbReference>
<dbReference type="GO" id="GO:0042128">
    <property type="term" value="P:nitrate assimilation"/>
    <property type="evidence" value="ECO:0007669"/>
    <property type="project" value="UniProtKB-UniRule"/>
</dbReference>
<keyword evidence="5 16" id="KW-0349">Heme</keyword>
<evidence type="ECO:0000256" key="3">
    <source>
        <dbReference type="ARBA" id="ARBA00010429"/>
    </source>
</evidence>
<name>A0A5E6MGR6_9BACT</name>
<keyword evidence="10 23" id="KW-0560">Oxidoreductase</keyword>
<dbReference type="InterPro" id="IPR023753">
    <property type="entry name" value="FAD/NAD-binding_dom"/>
</dbReference>
<dbReference type="AlphaFoldDB" id="A0A5E6MGR6"/>
<comment type="cofactor">
    <cofactor evidence="1 15">
        <name>FAD</name>
        <dbReference type="ChEBI" id="CHEBI:57692"/>
    </cofactor>
</comment>
<keyword evidence="6 15" id="KW-0285">Flavoprotein</keyword>
<evidence type="ECO:0000256" key="5">
    <source>
        <dbReference type="ARBA" id="ARBA00022617"/>
    </source>
</evidence>
<dbReference type="GO" id="GO:0051539">
    <property type="term" value="F:4 iron, 4 sulfur cluster binding"/>
    <property type="evidence" value="ECO:0007669"/>
    <property type="project" value="UniProtKB-KW"/>
</dbReference>
<keyword evidence="4 16" id="KW-0004">4Fe-4S</keyword>
<dbReference type="InterPro" id="IPR036188">
    <property type="entry name" value="FAD/NAD-bd_sf"/>
</dbReference>
<evidence type="ECO:0000256" key="8">
    <source>
        <dbReference type="ARBA" id="ARBA00022723"/>
    </source>
</evidence>
<dbReference type="SUPFAM" id="SSF56014">
    <property type="entry name" value="Nitrite and sulphite reductase 4Fe-4S domain-like"/>
    <property type="match status" value="1"/>
</dbReference>
<evidence type="ECO:0000259" key="18">
    <source>
        <dbReference type="Pfam" id="PF01077"/>
    </source>
</evidence>
<dbReference type="InterPro" id="IPR007419">
    <property type="entry name" value="BFD-like_2Fe2S-bd_dom"/>
</dbReference>
<keyword evidence="9 15" id="KW-0274">FAD</keyword>
<evidence type="ECO:0000259" key="19">
    <source>
        <dbReference type="Pfam" id="PF03460"/>
    </source>
</evidence>
<evidence type="ECO:0000259" key="20">
    <source>
        <dbReference type="Pfam" id="PF04324"/>
    </source>
</evidence>
<dbReference type="GO" id="GO:0050660">
    <property type="term" value="F:flavin adenine dinucleotide binding"/>
    <property type="evidence" value="ECO:0007669"/>
    <property type="project" value="UniProtKB-UniRule"/>
</dbReference>
<evidence type="ECO:0000256" key="6">
    <source>
        <dbReference type="ARBA" id="ARBA00022630"/>
    </source>
</evidence>
<reference evidence="23" key="1">
    <citation type="submission" date="2019-09" db="EMBL/GenBank/DDBJ databases">
        <authorList>
            <person name="Cremers G."/>
        </authorList>
    </citation>
    <scope>NUCLEOTIDE SEQUENCE [LARGE SCALE GENOMIC DNA]</scope>
    <source>
        <strain evidence="23">3B</strain>
    </source>
</reference>
<evidence type="ECO:0000256" key="10">
    <source>
        <dbReference type="ARBA" id="ARBA00023002"/>
    </source>
</evidence>
<feature type="binding site" evidence="16">
    <location>
        <position position="649"/>
    </location>
    <ligand>
        <name>[4Fe-4S] cluster</name>
        <dbReference type="ChEBI" id="CHEBI:49883"/>
    </ligand>
</feature>
<protein>
    <submittedName>
        <fullName evidence="23">Nitrite reductase (NADH) large subunit</fullName>
        <ecNumber evidence="23">1.7.1.15</ecNumber>
    </submittedName>
</protein>
<keyword evidence="13 15" id="KW-0534">Nitrate assimilation</keyword>
<dbReference type="PROSITE" id="PS00365">
    <property type="entry name" value="NIR_SIR"/>
    <property type="match status" value="1"/>
</dbReference>
<comment type="pathway">
    <text evidence="2">Nitrogen metabolism; nitrate reduction (assimilation).</text>
</comment>
<dbReference type="Gene3D" id="3.30.390.30">
    <property type="match status" value="1"/>
</dbReference>
<sequence length="825" mass="89870">MRNGSQQGPRFRPKRPRLVVVGAGMAAARLLEEMQSVGGLEAWEVTLIGEEPSGAYNRILLSTLLEKGQKPETILLQTPEWYRQNGIRARLGRPAERIDRNQRLVFTAEGAFPYDRLVLSTGSQPILPPITGLVERGGGLRPGAFVFRSIQDCERILAAAPDVQRAVVIGGGLLGLEAAHGLLAHRMEVHLVHREGHLMEQQLDPTAGAILQGVLERKGLRIHLGAQSQAILGTEERVAAIRLADGSTLPADLVIVATGIRPNVALAQACGLPVRRGILVDDQLRSPGDPNVHALGECAEHAGRVYGLVAPAWEQAKVLADLLTSRNPEARYQGSRIATHLKVSGVHLTVMGKKDPSEPEEVVVQYSEPQAGIYKKLVLRENRLVGAIVLGDDSKGAELLGLFDLQIPLPPIPTLLFPSSSSSLAAAASDDRKVCFCHSVSQKAIRQAVESGCRTLRSLCERTRASTGCGSCKPEVEKLFREFLGAAPEEDPKAHYYVPGVPLAKSELVAEIRRRKLRSVSAVFRELAGGREDGASKPGIASLLKSLWKDQYEDERDARHINDRVHANVQKDNTYSVVPRIYGGIVTPSELRRIADVAERYRVPMVKITGGQRIDLLGVSRELLPAVWRDLGMPSGHAYTKAFRTCKTCVGSEFCRFGLGDSTALGIALEKRFQGLETPAKVKMAVSGCPRNCAEATTKDLGVVAIESGWQIYVGGAAGSRVRAADLLTTVSDPKDVVRIAGRFLAYYQANARYAERSYLFTERIGVKRLQALLVEDAEGEAQALDREIEAAVASYRDPWQEGKKPIEPRQFQSSTPLPLAEESR</sequence>
<dbReference type="GO" id="GO:0046872">
    <property type="term" value="F:metal ion binding"/>
    <property type="evidence" value="ECO:0007669"/>
    <property type="project" value="UniProtKB-KW"/>
</dbReference>
<keyword evidence="12 16" id="KW-0411">Iron-sulfur</keyword>
<feature type="domain" description="BFD-like [2Fe-2S]-binding" evidence="20">
    <location>
        <begin position="434"/>
        <end position="482"/>
    </location>
</feature>
<feature type="domain" description="NADH-rubredoxin oxidoreductase C-terminal" evidence="22">
    <location>
        <begin position="338"/>
        <end position="402"/>
    </location>
</feature>
<evidence type="ECO:0000256" key="9">
    <source>
        <dbReference type="ARBA" id="ARBA00022827"/>
    </source>
</evidence>
<dbReference type="PRINTS" id="PR00411">
    <property type="entry name" value="PNDRDTASEI"/>
</dbReference>
<accession>A0A5E6MGR6</accession>
<dbReference type="SUPFAM" id="SSF51905">
    <property type="entry name" value="FAD/NAD(P)-binding domain"/>
    <property type="match status" value="1"/>
</dbReference>
<keyword evidence="24" id="KW-1185">Reference proteome</keyword>
<dbReference type="PIRSF" id="PIRSF037149">
    <property type="entry name" value="NirB"/>
    <property type="match status" value="1"/>
</dbReference>
<dbReference type="InterPro" id="IPR036136">
    <property type="entry name" value="Nit/Sulf_reduc_fer-like_dom_sf"/>
</dbReference>
<dbReference type="Pfam" id="PF18267">
    <property type="entry name" value="Rubredoxin_C"/>
    <property type="match status" value="1"/>
</dbReference>
<dbReference type="UniPathway" id="UPA00653"/>
<gene>
    <name evidence="23" type="primary">nirB</name>
    <name evidence="23" type="ORF">MAMC_02187</name>
</gene>
<dbReference type="EC" id="1.7.1.15" evidence="23"/>
<dbReference type="SUPFAM" id="SSF55124">
    <property type="entry name" value="Nitrite/Sulfite reductase N-terminal domain-like"/>
    <property type="match status" value="1"/>
</dbReference>
<dbReference type="EMBL" id="CABFUZ020000258">
    <property type="protein sequence ID" value="VVM08472.1"/>
    <property type="molecule type" value="Genomic_DNA"/>
</dbReference>
<dbReference type="OrthoDB" id="9802028at2"/>
<evidence type="ECO:0000313" key="23">
    <source>
        <dbReference type="EMBL" id="VVM08472.1"/>
    </source>
</evidence>
<comment type="cofactor">
    <cofactor evidence="14">
        <name>[2Fe-2S] cluster</name>
        <dbReference type="ChEBI" id="CHEBI:190135"/>
    </cofactor>
</comment>
<dbReference type="PRINTS" id="PR00397">
    <property type="entry name" value="SIROHAEM"/>
</dbReference>
<dbReference type="Pfam" id="PF07992">
    <property type="entry name" value="Pyr_redox_2"/>
    <property type="match status" value="1"/>
</dbReference>
<evidence type="ECO:0000256" key="15">
    <source>
        <dbReference type="PIRNR" id="PIRNR037149"/>
    </source>
</evidence>
<dbReference type="InterPro" id="IPR016156">
    <property type="entry name" value="FAD/NAD-linked_Rdtase_dimer_sf"/>
</dbReference>
<dbReference type="InterPro" id="IPR041854">
    <property type="entry name" value="BFD-like_2Fe2S-bd_dom_sf"/>
</dbReference>
<dbReference type="InterPro" id="IPR017121">
    <property type="entry name" value="Nitrite_Rdtase_lsu"/>
</dbReference>
<dbReference type="GO" id="GO:0020037">
    <property type="term" value="F:heme binding"/>
    <property type="evidence" value="ECO:0007669"/>
    <property type="project" value="InterPro"/>
</dbReference>